<name>X0VZ13_9ZZZZ</name>
<protein>
    <recommendedName>
        <fullName evidence="2">Glycosyltransferase 2-like domain-containing protein</fullName>
    </recommendedName>
</protein>
<dbReference type="EMBL" id="BARS01024255">
    <property type="protein sequence ID" value="GAG05721.1"/>
    <property type="molecule type" value="Genomic_DNA"/>
</dbReference>
<accession>X0VZ13</accession>
<gene>
    <name evidence="1" type="ORF">S01H1_38518</name>
</gene>
<dbReference type="InterPro" id="IPR029044">
    <property type="entry name" value="Nucleotide-diphossugar_trans"/>
</dbReference>
<organism evidence="1">
    <name type="scientific">marine sediment metagenome</name>
    <dbReference type="NCBI Taxonomy" id="412755"/>
    <lineage>
        <taxon>unclassified sequences</taxon>
        <taxon>metagenomes</taxon>
        <taxon>ecological metagenomes</taxon>
    </lineage>
</organism>
<sequence>MVKGSALGISSTVMKRSIFSQDNYLFSEDRRLFTVEDYDLWLRLAKSGRYHFFYFPEVLGMHRVFENSASLTNIEKNALNMLYLLNKNAREIDFNEKYTDALIKKRKAQIMFGAALAFNYRKKFSESLIWHLKAIKQYPLYWKPYLTFFASLFRIKLGYL</sequence>
<evidence type="ECO:0000313" key="1">
    <source>
        <dbReference type="EMBL" id="GAG05721.1"/>
    </source>
</evidence>
<dbReference type="Gene3D" id="3.90.550.10">
    <property type="entry name" value="Spore Coat Polysaccharide Biosynthesis Protein SpsA, Chain A"/>
    <property type="match status" value="1"/>
</dbReference>
<dbReference type="AlphaFoldDB" id="X0VZ13"/>
<dbReference type="SUPFAM" id="SSF53448">
    <property type="entry name" value="Nucleotide-diphospho-sugar transferases"/>
    <property type="match status" value="1"/>
</dbReference>
<evidence type="ECO:0008006" key="2">
    <source>
        <dbReference type="Google" id="ProtNLM"/>
    </source>
</evidence>
<comment type="caution">
    <text evidence="1">The sequence shown here is derived from an EMBL/GenBank/DDBJ whole genome shotgun (WGS) entry which is preliminary data.</text>
</comment>
<reference evidence="1" key="1">
    <citation type="journal article" date="2014" name="Front. Microbiol.">
        <title>High frequency of phylogenetically diverse reductive dehalogenase-homologous genes in deep subseafloor sedimentary metagenomes.</title>
        <authorList>
            <person name="Kawai M."/>
            <person name="Futagami T."/>
            <person name="Toyoda A."/>
            <person name="Takaki Y."/>
            <person name="Nishi S."/>
            <person name="Hori S."/>
            <person name="Arai W."/>
            <person name="Tsubouchi T."/>
            <person name="Morono Y."/>
            <person name="Uchiyama I."/>
            <person name="Ito T."/>
            <person name="Fujiyama A."/>
            <person name="Inagaki F."/>
            <person name="Takami H."/>
        </authorList>
    </citation>
    <scope>NUCLEOTIDE SEQUENCE</scope>
    <source>
        <strain evidence="1">Expedition CK06-06</strain>
    </source>
</reference>
<proteinExistence type="predicted"/>